<keyword evidence="2" id="KW-1185">Reference proteome</keyword>
<protein>
    <submittedName>
        <fullName evidence="1">Uncharacterized protein</fullName>
    </submittedName>
</protein>
<proteinExistence type="predicted"/>
<dbReference type="EMBL" id="FOOU01000006">
    <property type="protein sequence ID" value="SFG41202.1"/>
    <property type="molecule type" value="Genomic_DNA"/>
</dbReference>
<evidence type="ECO:0000313" key="1">
    <source>
        <dbReference type="EMBL" id="SFG41202.1"/>
    </source>
</evidence>
<organism evidence="1 2">
    <name type="scientific">Neptunomonas qingdaonensis</name>
    <dbReference type="NCBI Taxonomy" id="1045558"/>
    <lineage>
        <taxon>Bacteria</taxon>
        <taxon>Pseudomonadati</taxon>
        <taxon>Pseudomonadota</taxon>
        <taxon>Gammaproteobacteria</taxon>
        <taxon>Oceanospirillales</taxon>
        <taxon>Oceanospirillaceae</taxon>
        <taxon>Neptunomonas</taxon>
    </lineage>
</organism>
<dbReference type="Proteomes" id="UP000198623">
    <property type="component" value="Unassembled WGS sequence"/>
</dbReference>
<sequence>MARLMLILINELSGDTLYVNVEPLLSNAEFDR</sequence>
<reference evidence="2" key="1">
    <citation type="submission" date="2016-10" db="EMBL/GenBank/DDBJ databases">
        <authorList>
            <person name="Varghese N."/>
            <person name="Submissions S."/>
        </authorList>
    </citation>
    <scope>NUCLEOTIDE SEQUENCE [LARGE SCALE GENOMIC DNA]</scope>
    <source>
        <strain evidence="2">CGMCC 1.10971</strain>
    </source>
</reference>
<gene>
    <name evidence="1" type="ORF">SAMN05216175_106169</name>
</gene>
<dbReference type="AlphaFoldDB" id="A0A1I2RL09"/>
<accession>A0A1I2RL09</accession>
<name>A0A1I2RL09_9GAMM</name>
<dbReference type="STRING" id="1045558.SAMN05216175_106169"/>
<evidence type="ECO:0000313" key="2">
    <source>
        <dbReference type="Proteomes" id="UP000198623"/>
    </source>
</evidence>